<feature type="domain" description="POP1 C-terminal" evidence="7">
    <location>
        <begin position="622"/>
        <end position="795"/>
    </location>
</feature>
<evidence type="ECO:0000256" key="2">
    <source>
        <dbReference type="ARBA" id="ARBA00022694"/>
    </source>
</evidence>
<feature type="domain" description="POPLD" evidence="6">
    <location>
        <begin position="473"/>
        <end position="565"/>
    </location>
</feature>
<organism evidence="8 9">
    <name type="scientific">Cotesia glomerata</name>
    <name type="common">Lepidopteran parasitic wasp</name>
    <name type="synonym">Apanteles glomeratus</name>
    <dbReference type="NCBI Taxonomy" id="32391"/>
    <lineage>
        <taxon>Eukaryota</taxon>
        <taxon>Metazoa</taxon>
        <taxon>Ecdysozoa</taxon>
        <taxon>Arthropoda</taxon>
        <taxon>Hexapoda</taxon>
        <taxon>Insecta</taxon>
        <taxon>Pterygota</taxon>
        <taxon>Neoptera</taxon>
        <taxon>Endopterygota</taxon>
        <taxon>Hymenoptera</taxon>
        <taxon>Apocrita</taxon>
        <taxon>Ichneumonoidea</taxon>
        <taxon>Braconidae</taxon>
        <taxon>Microgastrinae</taxon>
        <taxon>Cotesia</taxon>
    </lineage>
</organism>
<dbReference type="PANTHER" id="PTHR22731">
    <property type="entry name" value="RIBONUCLEASES P/MRP PROTEIN SUBUNIT POP1"/>
    <property type="match status" value="1"/>
</dbReference>
<evidence type="ECO:0000256" key="1">
    <source>
        <dbReference type="ARBA" id="ARBA00004123"/>
    </source>
</evidence>
<keyword evidence="3" id="KW-0539">Nucleus</keyword>
<dbReference type="InterPro" id="IPR009723">
    <property type="entry name" value="Pop1_N"/>
</dbReference>
<name>A0AAV7IQ14_COTGL</name>
<dbReference type="AlphaFoldDB" id="A0AAV7IQ14"/>
<evidence type="ECO:0000256" key="3">
    <source>
        <dbReference type="ARBA" id="ARBA00023242"/>
    </source>
</evidence>
<dbReference type="InterPro" id="IPR012590">
    <property type="entry name" value="POPLD_dom"/>
</dbReference>
<protein>
    <submittedName>
        <fullName evidence="8">Uncharacterized protein</fullName>
    </submittedName>
</protein>
<dbReference type="Pfam" id="PF06978">
    <property type="entry name" value="POP1_N"/>
    <property type="match status" value="2"/>
</dbReference>
<gene>
    <name evidence="8" type="ORF">KQX54_001198</name>
</gene>
<dbReference type="EMBL" id="JAHXZJ010000750">
    <property type="protein sequence ID" value="KAH0556639.1"/>
    <property type="molecule type" value="Genomic_DNA"/>
</dbReference>
<comment type="subcellular location">
    <subcellularLocation>
        <location evidence="1">Nucleus</location>
    </subcellularLocation>
</comment>
<feature type="compositionally biased region" description="Basic and acidic residues" evidence="4">
    <location>
        <begin position="72"/>
        <end position="85"/>
    </location>
</feature>
<accession>A0AAV7IQ14</accession>
<dbReference type="Pfam" id="PF22770">
    <property type="entry name" value="POP1_C"/>
    <property type="match status" value="1"/>
</dbReference>
<evidence type="ECO:0000259" key="7">
    <source>
        <dbReference type="Pfam" id="PF22770"/>
    </source>
</evidence>
<evidence type="ECO:0000259" key="5">
    <source>
        <dbReference type="Pfam" id="PF06978"/>
    </source>
</evidence>
<sequence length="799" mass="92660">MDKPQFDELLGGSVSLPRDVEINKLAAARANEIAAMTYAIENPQQTKLIFQRLPIHMRRRVMSHNAKRMPRRLREAHKTQMEKSGKPGVPKRPSRKYRRRPHNLLSEYKRRQRKNLWLETHIWHAKRFHMTEKWGFKIAHFSNDKASRSSYRTVKGHCTIQDISYYNCLELKGPEDVLVTALKVHCKYEKSFGANAYKKGDREGSLTFYRSNGCPVGVINFMWRPDCLSDKTMWMWVYPSLIKDVLDELVSSFNLTEVSPIAESSLSTKSFVNATGCSLEFLTLNRFRLRGPMAPTVITDALRCPLKLNQVPSSPENMEVDIVQPWHKLWYQELSHQKSIDKQKDCFNKLKKLNSPNQFPRHGILGLTVLDPRFFFPPKRTKVEFKSSTQSYEVIDVDPSSAVSPLWESSVRENVKNNFKSTEQINKLRSGNLVPGVENDEGFNQDIITKVPIILVQHPGTEADNKSIGFHSGIDIILPAGWALPFWLSFIYRCARPIGLREHQSAIFESMMLNQPDINHPDTPEYNREAEETRIKLKKKYFRYPPNRRVNFTKLSISSPFNCEWRMLIKEWTDTDNVQVLRDPKIIDALSQAFNSFTRKKHKRFLSLSLNLHDSTVLDKSYLVTVKVTVETKGKPNNFAIICLPTEGDLKKFNEDRKWGGPIETKRIDKLEAKRKALRIKHKLLLKSERRKRILARKTGQPPVLKAFLEAKKIEQRKFMDELYLQQCTTVRKSCDREVIGYVAQGGFSFSECSCFGWGYVVALPLLELLKMKNNMVLVRNIQTRQYRCARLDIVNLYS</sequence>
<comment type="caution">
    <text evidence="8">The sequence shown here is derived from an EMBL/GenBank/DDBJ whole genome shotgun (WGS) entry which is preliminary data.</text>
</comment>
<evidence type="ECO:0000256" key="4">
    <source>
        <dbReference type="SAM" id="MobiDB-lite"/>
    </source>
</evidence>
<evidence type="ECO:0000313" key="8">
    <source>
        <dbReference type="EMBL" id="KAH0556639.1"/>
    </source>
</evidence>
<proteinExistence type="predicted"/>
<dbReference type="GO" id="GO:0000172">
    <property type="term" value="C:ribonuclease MRP complex"/>
    <property type="evidence" value="ECO:0007669"/>
    <property type="project" value="InterPro"/>
</dbReference>
<dbReference type="InterPro" id="IPR039182">
    <property type="entry name" value="Pop1"/>
</dbReference>
<keyword evidence="2" id="KW-0819">tRNA processing</keyword>
<feature type="region of interest" description="Disordered" evidence="4">
    <location>
        <begin position="65"/>
        <end position="97"/>
    </location>
</feature>
<dbReference type="GO" id="GO:0001682">
    <property type="term" value="P:tRNA 5'-leader removal"/>
    <property type="evidence" value="ECO:0007669"/>
    <property type="project" value="InterPro"/>
</dbReference>
<dbReference type="GO" id="GO:0005655">
    <property type="term" value="C:nucleolar ribonuclease P complex"/>
    <property type="evidence" value="ECO:0007669"/>
    <property type="project" value="InterPro"/>
</dbReference>
<reference evidence="8 9" key="1">
    <citation type="journal article" date="2021" name="J. Hered.">
        <title>A chromosome-level genome assembly of the parasitoid wasp, Cotesia glomerata (Hymenoptera: Braconidae).</title>
        <authorList>
            <person name="Pinto B.J."/>
            <person name="Weis J.J."/>
            <person name="Gamble T."/>
            <person name="Ode P.J."/>
            <person name="Paul R."/>
            <person name="Zaspel J.M."/>
        </authorList>
    </citation>
    <scope>NUCLEOTIDE SEQUENCE [LARGE SCALE GENOMIC DNA]</scope>
    <source>
        <strain evidence="8">CgM1</strain>
    </source>
</reference>
<dbReference type="PANTHER" id="PTHR22731:SF3">
    <property type="entry name" value="RIBONUCLEASES P_MRP PROTEIN SUBUNIT POP1"/>
    <property type="match status" value="1"/>
</dbReference>
<keyword evidence="9" id="KW-1185">Reference proteome</keyword>
<feature type="domain" description="Pop1 N-terminal" evidence="5">
    <location>
        <begin position="27"/>
        <end position="100"/>
    </location>
</feature>
<evidence type="ECO:0000313" key="9">
    <source>
        <dbReference type="Proteomes" id="UP000826195"/>
    </source>
</evidence>
<dbReference type="Pfam" id="PF08170">
    <property type="entry name" value="POPLD"/>
    <property type="match status" value="1"/>
</dbReference>
<dbReference type="Proteomes" id="UP000826195">
    <property type="component" value="Unassembled WGS sequence"/>
</dbReference>
<feature type="domain" description="Pop1 N-terminal" evidence="5">
    <location>
        <begin position="106"/>
        <end position="173"/>
    </location>
</feature>
<dbReference type="InterPro" id="IPR055079">
    <property type="entry name" value="POP1_C"/>
</dbReference>
<evidence type="ECO:0000259" key="6">
    <source>
        <dbReference type="Pfam" id="PF08170"/>
    </source>
</evidence>